<feature type="region of interest" description="Disordered" evidence="1">
    <location>
        <begin position="51"/>
        <end position="85"/>
    </location>
</feature>
<dbReference type="EMBL" id="RDPI01000019">
    <property type="protein sequence ID" value="MBF4374464.1"/>
    <property type="molecule type" value="Genomic_DNA"/>
</dbReference>
<feature type="signal peptide" evidence="2">
    <location>
        <begin position="1"/>
        <end position="21"/>
    </location>
</feature>
<sequence>MKLYHLLYIAIALAGQVNAQASDLPKVKEKPQAEKQSPHKGIAPNLYQRLEQSSQDDSSGQRSTSNVGTVTIKPSNSNSLNTSVSGVSCSNPLYTKLCNEIKAASTPPPPPPPDYTAAIRTCNSKPDQYSGQAYGRCDEKGTLIYEYYFDFIWSTSMNQCITTPKTVTINNCRSGGRDR</sequence>
<evidence type="ECO:0008006" key="8">
    <source>
        <dbReference type="Google" id="ProtNLM"/>
    </source>
</evidence>
<organism evidence="3 6">
    <name type="scientific">Vibrio anguillarum</name>
    <name type="common">Listonella anguillarum</name>
    <dbReference type="NCBI Taxonomy" id="55601"/>
    <lineage>
        <taxon>Bacteria</taxon>
        <taxon>Pseudomonadati</taxon>
        <taxon>Pseudomonadota</taxon>
        <taxon>Gammaproteobacteria</taxon>
        <taxon>Vibrionales</taxon>
        <taxon>Vibrionaceae</taxon>
        <taxon>Vibrio</taxon>
    </lineage>
</organism>
<reference evidence="4 7" key="2">
    <citation type="journal article" date="2021" name="PeerJ">
        <title>Analysis of 44 Vibrio anguillarum genomes reveals high genetic diversity.</title>
        <authorList>
            <person name="Hansen M.J."/>
            <person name="Dalsgaard I."/>
        </authorList>
    </citation>
    <scope>NUCLEOTIDE SEQUENCE [LARGE SCALE GENOMIC DNA]</scope>
    <source>
        <strain evidence="4 7">040915-1/1B</strain>
        <strain evidence="5">850617-1/1</strain>
    </source>
</reference>
<feature type="chain" id="PRO_5044661416" description="Chitin-binding type-2 domain-containing protein" evidence="2">
    <location>
        <begin position="22"/>
        <end position="179"/>
    </location>
</feature>
<evidence type="ECO:0000313" key="4">
    <source>
        <dbReference type="EMBL" id="MBF4374464.1"/>
    </source>
</evidence>
<gene>
    <name evidence="3" type="ORF">DYL72_15535</name>
    <name evidence="4" type="ORF">EAY46_15450</name>
    <name evidence="5" type="ORF">ERJ77_25220</name>
</gene>
<protein>
    <recommendedName>
        <fullName evidence="8">Chitin-binding type-2 domain-containing protein</fullName>
    </recommendedName>
</protein>
<dbReference type="EMBL" id="SCLC01001264">
    <property type="protein sequence ID" value="MBF4437722.1"/>
    <property type="molecule type" value="Genomic_DNA"/>
</dbReference>
<dbReference type="Proteomes" id="UP000786185">
    <property type="component" value="Unassembled WGS sequence"/>
</dbReference>
<dbReference type="RefSeq" id="WP_116285154.1">
    <property type="nucleotide sequence ID" value="NZ_CP034672.1"/>
</dbReference>
<evidence type="ECO:0000313" key="5">
    <source>
        <dbReference type="EMBL" id="MBF4437722.1"/>
    </source>
</evidence>
<name>A0A7U6FS47_VIBAN</name>
<feature type="compositionally biased region" description="Polar residues" evidence="1">
    <location>
        <begin position="66"/>
        <end position="85"/>
    </location>
</feature>
<accession>A0A7U6FS47</accession>
<keyword evidence="7" id="KW-1185">Reference proteome</keyword>
<dbReference type="Proteomes" id="UP000726136">
    <property type="component" value="Unassembled WGS sequence"/>
</dbReference>
<evidence type="ECO:0000313" key="3">
    <source>
        <dbReference type="EMBL" id="AZS26319.1"/>
    </source>
</evidence>
<evidence type="ECO:0000256" key="1">
    <source>
        <dbReference type="SAM" id="MobiDB-lite"/>
    </source>
</evidence>
<dbReference type="EMBL" id="CP034672">
    <property type="protein sequence ID" value="AZS26319.1"/>
    <property type="molecule type" value="Genomic_DNA"/>
</dbReference>
<dbReference type="AlphaFoldDB" id="A0A7U6FS47"/>
<keyword evidence="2" id="KW-0732">Signal</keyword>
<dbReference type="Proteomes" id="UP000256923">
    <property type="component" value="Chromosome 1"/>
</dbReference>
<evidence type="ECO:0000313" key="7">
    <source>
        <dbReference type="Proteomes" id="UP000726136"/>
    </source>
</evidence>
<proteinExistence type="predicted"/>
<feature type="compositionally biased region" description="Low complexity" evidence="1">
    <location>
        <begin position="52"/>
        <end position="65"/>
    </location>
</feature>
<reference evidence="3 6" key="1">
    <citation type="submission" date="2018-12" db="EMBL/GenBank/DDBJ databases">
        <title>Characterization and Draft Genome of Vibrio anguillarum J360 Marine Pathogen Isolated from an Outbreak in Lumpfish (Cyclopterus lumpus).</title>
        <authorList>
            <person name="Vasquez J.I."/>
            <person name="Cao T."/>
            <person name="Chakraborty S."/>
            <person name="Gnanagobal H."/>
            <person name="Wescot J."/>
            <person name="Boyce D."/>
            <person name="Santander J."/>
        </authorList>
    </citation>
    <scope>NUCLEOTIDE SEQUENCE [LARGE SCALE GENOMIC DNA]</scope>
    <source>
        <strain evidence="3 6">J360</strain>
    </source>
</reference>
<evidence type="ECO:0000256" key="2">
    <source>
        <dbReference type="SAM" id="SignalP"/>
    </source>
</evidence>
<evidence type="ECO:0000313" key="6">
    <source>
        <dbReference type="Proteomes" id="UP000256923"/>
    </source>
</evidence>